<dbReference type="AlphaFoldDB" id="A0A0F9WMG7"/>
<protein>
    <submittedName>
        <fullName evidence="1">Uncharacterized protein</fullName>
    </submittedName>
</protein>
<evidence type="ECO:0000313" key="1">
    <source>
        <dbReference type="EMBL" id="KKN87266.1"/>
    </source>
</evidence>
<name>A0A0F9WMG7_9ZZZZ</name>
<dbReference type="EMBL" id="LAZR01000140">
    <property type="protein sequence ID" value="KKN87266.1"/>
    <property type="molecule type" value="Genomic_DNA"/>
</dbReference>
<reference evidence="1" key="1">
    <citation type="journal article" date="2015" name="Nature">
        <title>Complex archaea that bridge the gap between prokaryotes and eukaryotes.</title>
        <authorList>
            <person name="Spang A."/>
            <person name="Saw J.H."/>
            <person name="Jorgensen S.L."/>
            <person name="Zaremba-Niedzwiedzka K."/>
            <person name="Martijn J."/>
            <person name="Lind A.E."/>
            <person name="van Eijk R."/>
            <person name="Schleper C."/>
            <person name="Guy L."/>
            <person name="Ettema T.J."/>
        </authorList>
    </citation>
    <scope>NUCLEOTIDE SEQUENCE</scope>
</reference>
<comment type="caution">
    <text evidence="1">The sequence shown here is derived from an EMBL/GenBank/DDBJ whole genome shotgun (WGS) entry which is preliminary data.</text>
</comment>
<accession>A0A0F9WMG7</accession>
<organism evidence="1">
    <name type="scientific">marine sediment metagenome</name>
    <dbReference type="NCBI Taxonomy" id="412755"/>
    <lineage>
        <taxon>unclassified sequences</taxon>
        <taxon>metagenomes</taxon>
        <taxon>ecological metagenomes</taxon>
    </lineage>
</organism>
<proteinExistence type="predicted"/>
<sequence length="96" mass="10379">MEHVAAFMLLVGCSGDASVCREIPVPVPAYESVEECRRDLALEMRLSGSTESRVLGACKAVDADVFEQSASIDWAVSRTGELLITFDAEPQMVASR</sequence>
<gene>
    <name evidence="1" type="ORF">LCGC14_0261120</name>
</gene>